<evidence type="ECO:0000313" key="2">
    <source>
        <dbReference type="EMBL" id="CAK9317487.1"/>
    </source>
</evidence>
<reference evidence="2 3" key="1">
    <citation type="submission" date="2024-03" db="EMBL/GenBank/DDBJ databases">
        <authorList>
            <person name="Gkanogiannis A."/>
            <person name="Becerra Lopez-Lavalle L."/>
        </authorList>
    </citation>
    <scope>NUCLEOTIDE SEQUENCE [LARGE SCALE GENOMIC DNA]</scope>
</reference>
<evidence type="ECO:0000256" key="1">
    <source>
        <dbReference type="SAM" id="MobiDB-lite"/>
    </source>
</evidence>
<gene>
    <name evidence="2" type="ORF">CITCOLO1_LOCUS9392</name>
</gene>
<feature type="region of interest" description="Disordered" evidence="1">
    <location>
        <begin position="1"/>
        <end position="29"/>
    </location>
</feature>
<proteinExistence type="predicted"/>
<dbReference type="Proteomes" id="UP001642487">
    <property type="component" value="Chromosome 3"/>
</dbReference>
<evidence type="ECO:0000313" key="3">
    <source>
        <dbReference type="Proteomes" id="UP001642487"/>
    </source>
</evidence>
<name>A0ABP0YBW7_9ROSI</name>
<accession>A0ABP0YBW7</accession>
<protein>
    <submittedName>
        <fullName evidence="2">Uncharacterized protein</fullName>
    </submittedName>
</protein>
<keyword evidence="3" id="KW-1185">Reference proteome</keyword>
<organism evidence="2 3">
    <name type="scientific">Citrullus colocynthis</name>
    <name type="common">colocynth</name>
    <dbReference type="NCBI Taxonomy" id="252529"/>
    <lineage>
        <taxon>Eukaryota</taxon>
        <taxon>Viridiplantae</taxon>
        <taxon>Streptophyta</taxon>
        <taxon>Embryophyta</taxon>
        <taxon>Tracheophyta</taxon>
        <taxon>Spermatophyta</taxon>
        <taxon>Magnoliopsida</taxon>
        <taxon>eudicotyledons</taxon>
        <taxon>Gunneridae</taxon>
        <taxon>Pentapetalae</taxon>
        <taxon>rosids</taxon>
        <taxon>fabids</taxon>
        <taxon>Cucurbitales</taxon>
        <taxon>Cucurbitaceae</taxon>
        <taxon>Benincaseae</taxon>
        <taxon>Citrullus</taxon>
    </lineage>
</organism>
<dbReference type="EMBL" id="OZ021737">
    <property type="protein sequence ID" value="CAK9317487.1"/>
    <property type="molecule type" value="Genomic_DNA"/>
</dbReference>
<sequence>MGSASAEKLNEESLGPDDDSSLQDGNPKAKVQRNFPIHSLHAPSDSTPICPWSDFPFLVFVFPIRSDGNNVADCCGTRAGRSFVEWLIGLDCVEDKKDDLTEFVFPILMTVSNSW</sequence>